<dbReference type="GO" id="GO:0009279">
    <property type="term" value="C:cell outer membrane"/>
    <property type="evidence" value="ECO:0007669"/>
    <property type="project" value="UniProtKB-SubCell"/>
</dbReference>
<keyword evidence="10" id="KW-1185">Reference proteome</keyword>
<reference evidence="9 10" key="1">
    <citation type="submission" date="2018-11" db="EMBL/GenBank/DDBJ databases">
        <title>Chitinophaga lutea sp.nov., isolate from arsenic contaminated soil.</title>
        <authorList>
            <person name="Zong Y."/>
        </authorList>
    </citation>
    <scope>NUCLEOTIDE SEQUENCE [LARGE SCALE GENOMIC DNA]</scope>
    <source>
        <strain evidence="9 10">ZY74</strain>
    </source>
</reference>
<evidence type="ECO:0000256" key="5">
    <source>
        <dbReference type="ARBA" id="ARBA00023237"/>
    </source>
</evidence>
<dbReference type="RefSeq" id="WP_123847853.1">
    <property type="nucleotide sequence ID" value="NZ_RPDH01000002.1"/>
</dbReference>
<comment type="subcellular location">
    <subcellularLocation>
        <location evidence="1">Cell outer membrane</location>
    </subcellularLocation>
</comment>
<evidence type="ECO:0000256" key="1">
    <source>
        <dbReference type="ARBA" id="ARBA00004442"/>
    </source>
</evidence>
<sequence length="628" mass="71469">MRIIRVMLIMLLGTAASCSKFLDIVPDNIATLDQAFQLRATAKKYLFTCYSYLPQLGNVDRNYGFLGSREIATPYPGSQSGVPNSIMELCYDYQNVVDPIANYWSGTNGGVPMYVAIRTCNIFLDNIQRVPDIQEFERKRWIAEVKVLKAYYHFLLLRMYGPVPIIRENLPVYANVDDVRVKRQPVDEVAAYIATLIDEAKDDLPLVIGNQREEMGRITRPIALAIKAYTLVLNASPLFNGNKDYADLKNKDGKPLMSLSADQTKWATAATACQEAIQLAHEAGFKLHYFVKPFDLNAIGDTTKKCMDIRGAVTEEWNPEVIWAFTHSSTGNLQRQCAPRNDVYSYTISLWAANMKACEIFYTRNGVPIDEDPSWDYANRYTTLKTVPEGQRAILKPNYTTSSFNLDRELRFYADLAFDGSSYFIKQRSGEENLLYISTMWGSSSANSLSRTSFTGYWPKKLVSWKTSGDGGSYTADAYAWPAIRLGALYLMCAEALNEAEGPSEKAYQYIDLVRQRAGLSGVVESWSRFSRNAAKPSSKEGLRNIIQQETMIELIFEGENYWNMRRWKRLDLMNRPVTGWDMLQNTPAAFYRARTLYTPHNTYRDFLAPIRESDLNVNPNLVQNPLW</sequence>
<evidence type="ECO:0000256" key="2">
    <source>
        <dbReference type="ARBA" id="ARBA00006275"/>
    </source>
</evidence>
<feature type="signal peptide" evidence="6">
    <location>
        <begin position="1"/>
        <end position="22"/>
    </location>
</feature>
<protein>
    <submittedName>
        <fullName evidence="9">RagB/SusD family nutrient uptake outer membrane protein</fullName>
    </submittedName>
</protein>
<dbReference type="Gene3D" id="1.25.40.390">
    <property type="match status" value="1"/>
</dbReference>
<feature type="domain" description="RagB/SusD" evidence="7">
    <location>
        <begin position="319"/>
        <end position="628"/>
    </location>
</feature>
<dbReference type="SUPFAM" id="SSF48452">
    <property type="entry name" value="TPR-like"/>
    <property type="match status" value="1"/>
</dbReference>
<dbReference type="Pfam" id="PF07980">
    <property type="entry name" value="SusD_RagB"/>
    <property type="match status" value="1"/>
</dbReference>
<dbReference type="OrthoDB" id="609297at2"/>
<dbReference type="Proteomes" id="UP000278351">
    <property type="component" value="Unassembled WGS sequence"/>
</dbReference>
<proteinExistence type="inferred from homology"/>
<feature type="domain" description="SusD-like N-terminal" evidence="8">
    <location>
        <begin position="95"/>
        <end position="208"/>
    </location>
</feature>
<organism evidence="9 10">
    <name type="scientific">Chitinophaga lutea</name>
    <dbReference type="NCBI Taxonomy" id="2488634"/>
    <lineage>
        <taxon>Bacteria</taxon>
        <taxon>Pseudomonadati</taxon>
        <taxon>Bacteroidota</taxon>
        <taxon>Chitinophagia</taxon>
        <taxon>Chitinophagales</taxon>
        <taxon>Chitinophagaceae</taxon>
        <taxon>Chitinophaga</taxon>
    </lineage>
</organism>
<keyword evidence="3 6" id="KW-0732">Signal</keyword>
<dbReference type="PROSITE" id="PS51257">
    <property type="entry name" value="PROKAR_LIPOPROTEIN"/>
    <property type="match status" value="1"/>
</dbReference>
<evidence type="ECO:0000256" key="4">
    <source>
        <dbReference type="ARBA" id="ARBA00023136"/>
    </source>
</evidence>
<dbReference type="EMBL" id="RPDH01000002">
    <property type="protein sequence ID" value="RPE08856.1"/>
    <property type="molecule type" value="Genomic_DNA"/>
</dbReference>
<evidence type="ECO:0000259" key="7">
    <source>
        <dbReference type="Pfam" id="PF07980"/>
    </source>
</evidence>
<gene>
    <name evidence="9" type="ORF">EGT74_17680</name>
</gene>
<keyword evidence="5" id="KW-0998">Cell outer membrane</keyword>
<evidence type="ECO:0000259" key="8">
    <source>
        <dbReference type="Pfam" id="PF14322"/>
    </source>
</evidence>
<dbReference type="InterPro" id="IPR012944">
    <property type="entry name" value="SusD_RagB_dom"/>
</dbReference>
<dbReference type="AlphaFoldDB" id="A0A3N4PKX1"/>
<accession>A0A3N4PKX1</accession>
<evidence type="ECO:0000313" key="10">
    <source>
        <dbReference type="Proteomes" id="UP000278351"/>
    </source>
</evidence>
<keyword evidence="4" id="KW-0472">Membrane</keyword>
<evidence type="ECO:0000256" key="6">
    <source>
        <dbReference type="SAM" id="SignalP"/>
    </source>
</evidence>
<evidence type="ECO:0000313" key="9">
    <source>
        <dbReference type="EMBL" id="RPE08856.1"/>
    </source>
</evidence>
<name>A0A3N4PKX1_9BACT</name>
<comment type="caution">
    <text evidence="9">The sequence shown here is derived from an EMBL/GenBank/DDBJ whole genome shotgun (WGS) entry which is preliminary data.</text>
</comment>
<dbReference type="InterPro" id="IPR033985">
    <property type="entry name" value="SusD-like_N"/>
</dbReference>
<dbReference type="InterPro" id="IPR011990">
    <property type="entry name" value="TPR-like_helical_dom_sf"/>
</dbReference>
<comment type="similarity">
    <text evidence="2">Belongs to the SusD family.</text>
</comment>
<dbReference type="Pfam" id="PF14322">
    <property type="entry name" value="SusD-like_3"/>
    <property type="match status" value="1"/>
</dbReference>
<feature type="chain" id="PRO_5018032271" evidence="6">
    <location>
        <begin position="23"/>
        <end position="628"/>
    </location>
</feature>
<evidence type="ECO:0000256" key="3">
    <source>
        <dbReference type="ARBA" id="ARBA00022729"/>
    </source>
</evidence>